<sequence>MSFLIQLPVRYFPSRFRSDAEEDDSGFLKLLFSPTNLKLSPNVKLTSDISLNMPPICDTFDISRLVRFKLISDELPLNIPLISFTFFVLNDFRSNDVRLVQKRNISSMLLTSSVLKFDKSNAVSALHPSNILDMSVTSEVSRFVNPFISVKFFSDLNNAVVLSGALVALVKTIFLILSSAIFLSSFLFQGAFSVLSKLPGPMVKIPVVLSKLHDAYPQRRG</sequence>
<protein>
    <submittedName>
        <fullName evidence="2">Uncharacterized protein</fullName>
    </submittedName>
</protein>
<organism evidence="2 3">
    <name type="scientific">Pseudolactococcus piscium</name>
    <dbReference type="NCBI Taxonomy" id="1364"/>
    <lineage>
        <taxon>Bacteria</taxon>
        <taxon>Bacillati</taxon>
        <taxon>Bacillota</taxon>
        <taxon>Bacilli</taxon>
        <taxon>Lactobacillales</taxon>
        <taxon>Streptococcaceae</taxon>
        <taxon>Pseudolactococcus</taxon>
    </lineage>
</organism>
<proteinExistence type="predicted"/>
<gene>
    <name evidence="2" type="ORF">RU86_GL001937</name>
</gene>
<keyword evidence="1" id="KW-1133">Transmembrane helix</keyword>
<dbReference type="EMBL" id="JXJW01000050">
    <property type="protein sequence ID" value="PCS03295.1"/>
    <property type="molecule type" value="Genomic_DNA"/>
</dbReference>
<dbReference type="AlphaFoldDB" id="A0A2A5RTA0"/>
<comment type="caution">
    <text evidence="2">The sequence shown here is derived from an EMBL/GenBank/DDBJ whole genome shotgun (WGS) entry which is preliminary data.</text>
</comment>
<evidence type="ECO:0000256" key="1">
    <source>
        <dbReference type="SAM" id="Phobius"/>
    </source>
</evidence>
<dbReference type="Proteomes" id="UP000218282">
    <property type="component" value="Unassembled WGS sequence"/>
</dbReference>
<keyword evidence="1" id="KW-0472">Membrane</keyword>
<keyword evidence="3" id="KW-1185">Reference proteome</keyword>
<accession>A0A2A5RTA0</accession>
<reference evidence="2 3" key="1">
    <citation type="submission" date="2014-12" db="EMBL/GenBank/DDBJ databases">
        <title>Draft genome sequences of 10 type strains of Lactococcus.</title>
        <authorList>
            <person name="Sun Z."/>
            <person name="Zhong Z."/>
            <person name="Liu W."/>
            <person name="Zhang W."/>
            <person name="Zhang H."/>
        </authorList>
    </citation>
    <scope>NUCLEOTIDE SEQUENCE [LARGE SCALE GENOMIC DNA]</scope>
    <source>
        <strain evidence="2 3">DSM 6634</strain>
    </source>
</reference>
<evidence type="ECO:0000313" key="3">
    <source>
        <dbReference type="Proteomes" id="UP000218282"/>
    </source>
</evidence>
<keyword evidence="1" id="KW-0812">Transmembrane</keyword>
<name>A0A2A5RTA0_9LACT</name>
<feature type="transmembrane region" description="Helical" evidence="1">
    <location>
        <begin position="159"/>
        <end position="188"/>
    </location>
</feature>
<evidence type="ECO:0000313" key="2">
    <source>
        <dbReference type="EMBL" id="PCS03295.1"/>
    </source>
</evidence>